<reference evidence="8" key="1">
    <citation type="journal article" date="2024" name="Gigascience">
        <title>Chromosome-level genome of the poultry shaft louse Menopon gallinae provides insight into the host-switching and adaptive evolution of parasitic lice.</title>
        <authorList>
            <person name="Xu Y."/>
            <person name="Ma L."/>
            <person name="Liu S."/>
            <person name="Liang Y."/>
            <person name="Liu Q."/>
            <person name="He Z."/>
            <person name="Tian L."/>
            <person name="Duan Y."/>
            <person name="Cai W."/>
            <person name="Li H."/>
            <person name="Song F."/>
        </authorList>
    </citation>
    <scope>NUCLEOTIDE SEQUENCE</scope>
    <source>
        <strain evidence="8">Cailab_2023a</strain>
    </source>
</reference>
<dbReference type="InterPro" id="IPR005821">
    <property type="entry name" value="Ion_trans_dom"/>
</dbReference>
<feature type="transmembrane region" description="Helical" evidence="6">
    <location>
        <begin position="495"/>
        <end position="515"/>
    </location>
</feature>
<organism evidence="8">
    <name type="scientific">Menopon gallinae</name>
    <name type="common">poultry shaft louse</name>
    <dbReference type="NCBI Taxonomy" id="328185"/>
    <lineage>
        <taxon>Eukaryota</taxon>
        <taxon>Metazoa</taxon>
        <taxon>Ecdysozoa</taxon>
        <taxon>Arthropoda</taxon>
        <taxon>Hexapoda</taxon>
        <taxon>Insecta</taxon>
        <taxon>Pterygota</taxon>
        <taxon>Neoptera</taxon>
        <taxon>Paraneoptera</taxon>
        <taxon>Psocodea</taxon>
        <taxon>Troctomorpha</taxon>
        <taxon>Phthiraptera</taxon>
        <taxon>Amblycera</taxon>
        <taxon>Menoponidae</taxon>
        <taxon>Menopon</taxon>
    </lineage>
</organism>
<sequence length="814" mass="94629">MASGERSTSPAEGYSRFSNDFSNYEDSFTPQANNRGSINREQCEEYPNELGSTHSLNREDALEMGSTGNYPGNADQHWEMNYHEAAIFLEEGENNEKFNSHPKNAEALPAYLLVHNNWFYGLDLFTSVLLLLLAFVEEPAVPLFKLPVGAHGSIELLCLIIIGAELALKLRWIGWKALLRHKRTMIKCITLTIMVVEAVTVLIRQSSHFRVTRALRPIFIVDTRHCGGVRRFIRQILQSLPPILDMMGLLLFFVSIYSLLGFYMFSDNPKDEYFKSLEDSFVSLFVLLTTANFPDVMMPSYSRSKWNAVFFISYLCIVLYVLMNLMLAVVYETFTRIEREKFKKLLLHKRKACQHAFRLLVTKQDPNKIGFKQFKGLMRYYAPKKSPLDVILMYKQLSPSGGEGLTLNEFYYIYDANELRWEAQFAQIPWFHATWAPLQVVCRYANDIVNWPYFEHIVYTLIIGNLIAMIIRTSQFDPNDLQESARLFCASWDTILFLGLYALEALLKVLGLGITKYFGSGWNVFDFTVTLLALSGVLVLSIAPSFTYIVILRPLRLIRLFKIKKRYRDIFGTVVILSPLMCSTAVVMLVMYYFFAIIGMELFSEYDMKGCCKNTSVEEFYKFSTNANITLSYYYLNSFENLLTSGVTLFELTVVNNWFIVMNGYVSVAHSYSRIYFITFYLFTMVVLTIVVASVLQAFRFRIHYKRQTSKRDEEKMLHEEVHLKWEEIQKWTKDLQLLESLRNYLVVGETATFIGCRPRNRDVLQRRMYRAEIEEWMREAERNEGALLRNENEEEHVILSTDHVILGRGDWRT</sequence>
<dbReference type="GO" id="GO:0005765">
    <property type="term" value="C:lysosomal membrane"/>
    <property type="evidence" value="ECO:0007669"/>
    <property type="project" value="InterPro"/>
</dbReference>
<keyword evidence="4 6" id="KW-0472">Membrane</keyword>
<dbReference type="PANTHER" id="PTHR46474">
    <property type="entry name" value="TWO PORE CALCIUM CHANNEL PROTEIN 1"/>
    <property type="match status" value="1"/>
</dbReference>
<evidence type="ECO:0000256" key="2">
    <source>
        <dbReference type="ARBA" id="ARBA00022692"/>
    </source>
</evidence>
<evidence type="ECO:0000256" key="4">
    <source>
        <dbReference type="ARBA" id="ARBA00023136"/>
    </source>
</evidence>
<feature type="transmembrane region" description="Helical" evidence="6">
    <location>
        <begin position="527"/>
        <end position="551"/>
    </location>
</feature>
<keyword evidence="3 6" id="KW-1133">Transmembrane helix</keyword>
<accession>A0AAW2HC74</accession>
<dbReference type="GO" id="GO:0005216">
    <property type="term" value="F:monoatomic ion channel activity"/>
    <property type="evidence" value="ECO:0007669"/>
    <property type="project" value="InterPro"/>
</dbReference>
<dbReference type="GO" id="GO:0010008">
    <property type="term" value="C:endosome membrane"/>
    <property type="evidence" value="ECO:0007669"/>
    <property type="project" value="TreeGrafter"/>
</dbReference>
<dbReference type="FunFam" id="1.10.287.70:FF:000062">
    <property type="entry name" value="Two pore calcium channel protein 1"/>
    <property type="match status" value="1"/>
</dbReference>
<evidence type="ECO:0000256" key="3">
    <source>
        <dbReference type="ARBA" id="ARBA00022989"/>
    </source>
</evidence>
<feature type="domain" description="Ion transport" evidence="7">
    <location>
        <begin position="147"/>
        <end position="340"/>
    </location>
</feature>
<feature type="region of interest" description="Disordered" evidence="5">
    <location>
        <begin position="1"/>
        <end position="38"/>
    </location>
</feature>
<evidence type="ECO:0000259" key="7">
    <source>
        <dbReference type="Pfam" id="PF00520"/>
    </source>
</evidence>
<feature type="transmembrane region" description="Helical" evidence="6">
    <location>
        <begin position="306"/>
        <end position="331"/>
    </location>
</feature>
<dbReference type="PANTHER" id="PTHR46474:SF1">
    <property type="entry name" value="TWO PORE CHANNEL PROTEIN 1"/>
    <property type="match status" value="1"/>
</dbReference>
<feature type="transmembrane region" description="Helical" evidence="6">
    <location>
        <begin position="675"/>
        <end position="699"/>
    </location>
</feature>
<dbReference type="SUPFAM" id="SSF81324">
    <property type="entry name" value="Voltage-gated potassium channels"/>
    <property type="match status" value="2"/>
</dbReference>
<evidence type="ECO:0000256" key="5">
    <source>
        <dbReference type="SAM" id="MobiDB-lite"/>
    </source>
</evidence>
<keyword evidence="2 6" id="KW-0812">Transmembrane</keyword>
<feature type="transmembrane region" description="Helical" evidence="6">
    <location>
        <begin position="571"/>
        <end position="595"/>
    </location>
</feature>
<dbReference type="InterPro" id="IPR027359">
    <property type="entry name" value="Volt_channel_dom_sf"/>
</dbReference>
<name>A0AAW2HC74_9NEOP</name>
<dbReference type="AlphaFoldDB" id="A0AAW2HC74"/>
<dbReference type="GO" id="GO:0022832">
    <property type="term" value="F:voltage-gated channel activity"/>
    <property type="evidence" value="ECO:0007669"/>
    <property type="project" value="InterPro"/>
</dbReference>
<comment type="caution">
    <text evidence="8">The sequence shown here is derived from an EMBL/GenBank/DDBJ whole genome shotgun (WGS) entry which is preliminary data.</text>
</comment>
<dbReference type="EMBL" id="JARGDH010000005">
    <property type="protein sequence ID" value="KAL0267352.1"/>
    <property type="molecule type" value="Genomic_DNA"/>
</dbReference>
<dbReference type="Gene3D" id="1.10.287.70">
    <property type="match status" value="2"/>
</dbReference>
<evidence type="ECO:0000256" key="6">
    <source>
        <dbReference type="SAM" id="Phobius"/>
    </source>
</evidence>
<feature type="transmembrane region" description="Helical" evidence="6">
    <location>
        <begin position="148"/>
        <end position="168"/>
    </location>
</feature>
<comment type="subcellular location">
    <subcellularLocation>
        <location evidence="1">Membrane</location>
        <topology evidence="1">Multi-pass membrane protein</topology>
    </subcellularLocation>
</comment>
<feature type="transmembrane region" description="Helical" evidence="6">
    <location>
        <begin position="246"/>
        <end position="265"/>
    </location>
</feature>
<protein>
    <recommendedName>
        <fullName evidence="7">Ion transport domain-containing protein</fullName>
    </recommendedName>
</protein>
<feature type="domain" description="Ion transport" evidence="7">
    <location>
        <begin position="451"/>
        <end position="697"/>
    </location>
</feature>
<feature type="transmembrane region" description="Helical" evidence="6">
    <location>
        <begin position="118"/>
        <end position="136"/>
    </location>
</feature>
<dbReference type="Pfam" id="PF00520">
    <property type="entry name" value="Ion_trans"/>
    <property type="match status" value="2"/>
</dbReference>
<evidence type="ECO:0000256" key="1">
    <source>
        <dbReference type="ARBA" id="ARBA00004141"/>
    </source>
</evidence>
<evidence type="ECO:0000313" key="8">
    <source>
        <dbReference type="EMBL" id="KAL0267352.1"/>
    </source>
</evidence>
<proteinExistence type="predicted"/>
<gene>
    <name evidence="8" type="ORF">PYX00_009645</name>
</gene>
<dbReference type="InterPro" id="IPR028801">
    <property type="entry name" value="TPC1_animal"/>
</dbReference>
<dbReference type="Gene3D" id="1.20.120.350">
    <property type="entry name" value="Voltage-gated potassium channels. Chain C"/>
    <property type="match status" value="1"/>
</dbReference>